<dbReference type="AlphaFoldDB" id="A0A975PNT5"/>
<feature type="compositionally biased region" description="Low complexity" evidence="1">
    <location>
        <begin position="8"/>
        <end position="19"/>
    </location>
</feature>
<accession>A0A975PNT5</accession>
<name>A0A975PNT5_9RHOB</name>
<protein>
    <submittedName>
        <fullName evidence="3">GAF domain-containing protein</fullName>
    </submittedName>
</protein>
<dbReference type="EMBL" id="CP073581">
    <property type="protein sequence ID" value="QUJ77660.1"/>
    <property type="molecule type" value="Genomic_DNA"/>
</dbReference>
<dbReference type="Gene3D" id="3.30.450.40">
    <property type="match status" value="1"/>
</dbReference>
<gene>
    <name evidence="3" type="ORF">KDD17_06790</name>
</gene>
<organism evidence="3 4">
    <name type="scientific">Sulfitobacter albidus</name>
    <dbReference type="NCBI Taxonomy" id="2829501"/>
    <lineage>
        <taxon>Bacteria</taxon>
        <taxon>Pseudomonadati</taxon>
        <taxon>Pseudomonadota</taxon>
        <taxon>Alphaproteobacteria</taxon>
        <taxon>Rhodobacterales</taxon>
        <taxon>Roseobacteraceae</taxon>
        <taxon>Sulfitobacter</taxon>
    </lineage>
</organism>
<keyword evidence="4" id="KW-1185">Reference proteome</keyword>
<dbReference type="Pfam" id="PF13185">
    <property type="entry name" value="GAF_2"/>
    <property type="match status" value="1"/>
</dbReference>
<feature type="domain" description="GAF" evidence="2">
    <location>
        <begin position="39"/>
        <end position="168"/>
    </location>
</feature>
<evidence type="ECO:0000259" key="2">
    <source>
        <dbReference type="Pfam" id="PF13185"/>
    </source>
</evidence>
<evidence type="ECO:0000313" key="4">
    <source>
        <dbReference type="Proteomes" id="UP000683291"/>
    </source>
</evidence>
<feature type="region of interest" description="Disordered" evidence="1">
    <location>
        <begin position="1"/>
        <end position="21"/>
    </location>
</feature>
<proteinExistence type="predicted"/>
<evidence type="ECO:0000256" key="1">
    <source>
        <dbReference type="SAM" id="MobiDB-lite"/>
    </source>
</evidence>
<sequence length="176" mass="18995">MKVVDINGGPPRGSDPGGSETERVAHNMVYVFSLPALPIKQRFSILLNRMCSTLDMDYGYITLPQEPVSAVPFFSARMVVRPPRPGKPTLSHLMSRSRNALHFDTPDDAPSGDYIDQTGHVPYRFAGAPVVFDGRVYGTVEFGGARPGAAPITSEHLMLVRILSGLAAGSLVLLSD</sequence>
<dbReference type="KEGG" id="sual:KDD17_06790"/>
<dbReference type="InterPro" id="IPR029016">
    <property type="entry name" value="GAF-like_dom_sf"/>
</dbReference>
<dbReference type="SUPFAM" id="SSF55781">
    <property type="entry name" value="GAF domain-like"/>
    <property type="match status" value="1"/>
</dbReference>
<dbReference type="Proteomes" id="UP000683291">
    <property type="component" value="Chromosome 1"/>
</dbReference>
<reference evidence="3" key="1">
    <citation type="submission" date="2021-04" db="EMBL/GenBank/DDBJ databases">
        <title>Complete genome sequence for Sulfitobacter sp. strain JK7-1.</title>
        <authorList>
            <person name="Park S.-J."/>
        </authorList>
    </citation>
    <scope>NUCLEOTIDE SEQUENCE</scope>
    <source>
        <strain evidence="3">JK7-1</strain>
    </source>
</reference>
<evidence type="ECO:0000313" key="3">
    <source>
        <dbReference type="EMBL" id="QUJ77660.1"/>
    </source>
</evidence>
<dbReference type="InterPro" id="IPR003018">
    <property type="entry name" value="GAF"/>
</dbReference>
<dbReference type="RefSeq" id="WP_212705853.1">
    <property type="nucleotide sequence ID" value="NZ_CP073581.1"/>
</dbReference>